<dbReference type="SMART" id="SM01271">
    <property type="entry name" value="LSM14"/>
    <property type="match status" value="1"/>
</dbReference>
<evidence type="ECO:0008006" key="7">
    <source>
        <dbReference type="Google" id="ProtNLM"/>
    </source>
</evidence>
<feature type="compositionally biased region" description="Polar residues" evidence="2">
    <location>
        <begin position="118"/>
        <end position="144"/>
    </location>
</feature>
<keyword evidence="6" id="KW-1185">Reference proteome</keyword>
<dbReference type="InterPro" id="IPR025761">
    <property type="entry name" value="FFD_box"/>
</dbReference>
<comment type="caution">
    <text evidence="5">The sequence shown here is derived from an EMBL/GenBank/DDBJ whole genome shotgun (WGS) entry which is preliminary data.</text>
</comment>
<dbReference type="Proteomes" id="UP000245609">
    <property type="component" value="Unassembled WGS sequence"/>
</dbReference>
<dbReference type="Gene3D" id="2.30.30.100">
    <property type="match status" value="1"/>
</dbReference>
<evidence type="ECO:0000256" key="2">
    <source>
        <dbReference type="SAM" id="MobiDB-lite"/>
    </source>
</evidence>
<accession>A0A2T9YHN5</accession>
<dbReference type="PROSITE" id="PS51512">
    <property type="entry name" value="DFDF"/>
    <property type="match status" value="1"/>
</dbReference>
<dbReference type="Pfam" id="PF09532">
    <property type="entry name" value="FDF"/>
    <property type="match status" value="1"/>
</dbReference>
<feature type="compositionally biased region" description="Polar residues" evidence="2">
    <location>
        <begin position="308"/>
        <end position="329"/>
    </location>
</feature>
<dbReference type="GO" id="GO:0003729">
    <property type="term" value="F:mRNA binding"/>
    <property type="evidence" value="ECO:0007669"/>
    <property type="project" value="TreeGrafter"/>
</dbReference>
<dbReference type="GO" id="GO:0034063">
    <property type="term" value="P:stress granule assembly"/>
    <property type="evidence" value="ECO:0007669"/>
    <property type="project" value="TreeGrafter"/>
</dbReference>
<name>A0A2T9YHN5_9FUNG</name>
<feature type="compositionally biased region" description="Basic residues" evidence="2">
    <location>
        <begin position="290"/>
        <end position="305"/>
    </location>
</feature>
<feature type="region of interest" description="Disordered" evidence="2">
    <location>
        <begin position="207"/>
        <end position="228"/>
    </location>
</feature>
<dbReference type="AlphaFoldDB" id="A0A2T9YHN5"/>
<dbReference type="PANTHER" id="PTHR13586:SF0">
    <property type="entry name" value="TRAILER HITCH, ISOFORM H"/>
    <property type="match status" value="1"/>
</dbReference>
<organism evidence="5 6">
    <name type="scientific">Smittium megazygosporum</name>
    <dbReference type="NCBI Taxonomy" id="133381"/>
    <lineage>
        <taxon>Eukaryota</taxon>
        <taxon>Fungi</taxon>
        <taxon>Fungi incertae sedis</taxon>
        <taxon>Zoopagomycota</taxon>
        <taxon>Kickxellomycotina</taxon>
        <taxon>Harpellomycetes</taxon>
        <taxon>Harpellales</taxon>
        <taxon>Legeriomycetaceae</taxon>
        <taxon>Smittium</taxon>
    </lineage>
</organism>
<dbReference type="SMART" id="SM01199">
    <property type="entry name" value="FDF"/>
    <property type="match status" value="1"/>
</dbReference>
<feature type="short sequence motif" description="FFD box" evidence="1">
    <location>
        <begin position="231"/>
        <end position="247"/>
    </location>
</feature>
<dbReference type="STRING" id="133381.A0A2T9YHN5"/>
<feature type="region of interest" description="Disordered" evidence="2">
    <location>
        <begin position="275"/>
        <end position="329"/>
    </location>
</feature>
<evidence type="ECO:0000256" key="1">
    <source>
        <dbReference type="PROSITE-ProRule" id="PRU00846"/>
    </source>
</evidence>
<dbReference type="InterPro" id="IPR019050">
    <property type="entry name" value="FDF_dom"/>
</dbReference>
<dbReference type="SUPFAM" id="SSF50182">
    <property type="entry name" value="Sm-like ribonucleoproteins"/>
    <property type="match status" value="1"/>
</dbReference>
<dbReference type="EMBL" id="MBFS01002837">
    <property type="protein sequence ID" value="PVU91862.1"/>
    <property type="molecule type" value="Genomic_DNA"/>
</dbReference>
<dbReference type="PANTHER" id="PTHR13586">
    <property type="entry name" value="SCD6 PROTEIN-RELATED"/>
    <property type="match status" value="1"/>
</dbReference>
<evidence type="ECO:0000313" key="6">
    <source>
        <dbReference type="Proteomes" id="UP000245609"/>
    </source>
</evidence>
<dbReference type="PROSITE" id="PS51513">
    <property type="entry name" value="FFD"/>
    <property type="match status" value="1"/>
</dbReference>
<dbReference type="InterPro" id="IPR025609">
    <property type="entry name" value="Lsm14-like_N"/>
</dbReference>
<dbReference type="Pfam" id="PF12701">
    <property type="entry name" value="LSM14"/>
    <property type="match status" value="1"/>
</dbReference>
<protein>
    <recommendedName>
        <fullName evidence="7">DFDF domain-containing protein</fullName>
    </recommendedName>
</protein>
<feature type="domain" description="FFD box profile" evidence="4">
    <location>
        <begin position="231"/>
        <end position="247"/>
    </location>
</feature>
<dbReference type="GO" id="GO:0033962">
    <property type="term" value="P:P-body assembly"/>
    <property type="evidence" value="ECO:0007669"/>
    <property type="project" value="TreeGrafter"/>
</dbReference>
<evidence type="ECO:0000259" key="3">
    <source>
        <dbReference type="PROSITE" id="PS51512"/>
    </source>
</evidence>
<feature type="domain" description="DFDF" evidence="3">
    <location>
        <begin position="170"/>
        <end position="206"/>
    </location>
</feature>
<feature type="region of interest" description="Disordered" evidence="2">
    <location>
        <begin position="63"/>
        <end position="172"/>
    </location>
</feature>
<evidence type="ECO:0000259" key="4">
    <source>
        <dbReference type="PROSITE" id="PS51513"/>
    </source>
</evidence>
<feature type="compositionally biased region" description="Polar residues" evidence="2">
    <location>
        <begin position="76"/>
        <end position="96"/>
    </location>
</feature>
<sequence length="329" mass="36396">MSGDSSFGNTISLISKSGFRYIGILKDVDEENQTISLVQGRKEDPKDEVPPLSEVYEFVQFRATDVQNDAPAPEQTVPQEKNVEPTQVQTSTQQPAASDKQVEEPSEVTQVAAEQKADVTSGSHTEGASSNQGKPYQQHGTSNHRGGRGDFRRGRGSGQHRGGSGNRYGHRNQLIAVPNTDFDFEKSNQKFNKSDLAKEFSNLAIKEVNEEPPEIESPVVDTNEDEKPSEVFYNRSKSFFDDISCEIKERTSGSSVSTVTERREKAHIERRHNLETFGVPSANPGFNFRRGSRGGRGRGYYHPRRNGPQPSSSGNQYREQNSGAVNGTV</sequence>
<evidence type="ECO:0000313" key="5">
    <source>
        <dbReference type="EMBL" id="PVU91862.1"/>
    </source>
</evidence>
<gene>
    <name evidence="5" type="ORF">BB560_006099</name>
</gene>
<dbReference type="InterPro" id="IPR010920">
    <property type="entry name" value="LSM_dom_sf"/>
</dbReference>
<dbReference type="GO" id="GO:0000932">
    <property type="term" value="C:P-body"/>
    <property type="evidence" value="ECO:0007669"/>
    <property type="project" value="TreeGrafter"/>
</dbReference>
<reference evidence="5 6" key="1">
    <citation type="journal article" date="2018" name="MBio">
        <title>Comparative Genomics Reveals the Core Gene Toolbox for the Fungus-Insect Symbiosis.</title>
        <authorList>
            <person name="Wang Y."/>
            <person name="Stata M."/>
            <person name="Wang W."/>
            <person name="Stajich J.E."/>
            <person name="White M.M."/>
            <person name="Moncalvo J.M."/>
        </authorList>
    </citation>
    <scope>NUCLEOTIDE SEQUENCE [LARGE SCALE GENOMIC DNA]</scope>
    <source>
        <strain evidence="5 6">SC-DP-2</strain>
    </source>
</reference>
<feature type="compositionally biased region" description="Gly residues" evidence="2">
    <location>
        <begin position="156"/>
        <end position="166"/>
    </location>
</feature>
<dbReference type="OrthoDB" id="21539at2759"/>
<dbReference type="InterPro" id="IPR025762">
    <property type="entry name" value="DFDF"/>
</dbReference>
<proteinExistence type="predicted"/>